<evidence type="ECO:0000313" key="2">
    <source>
        <dbReference type="Proteomes" id="UP001596483"/>
    </source>
</evidence>
<dbReference type="Pfam" id="PF10386">
    <property type="entry name" value="DUF2441"/>
    <property type="match status" value="1"/>
</dbReference>
<accession>A0ABW2NBS3</accession>
<proteinExistence type="predicted"/>
<reference evidence="2" key="1">
    <citation type="journal article" date="2019" name="Int. J. Syst. Evol. Microbiol.">
        <title>The Global Catalogue of Microorganisms (GCM) 10K type strain sequencing project: providing services to taxonomists for standard genome sequencing and annotation.</title>
        <authorList>
            <consortium name="The Broad Institute Genomics Platform"/>
            <consortium name="The Broad Institute Genome Sequencing Center for Infectious Disease"/>
            <person name="Wu L."/>
            <person name="Ma J."/>
        </authorList>
    </citation>
    <scope>NUCLEOTIDE SEQUENCE [LARGE SCALE GENOMIC DNA]</scope>
    <source>
        <strain evidence="2">JCM 4738</strain>
    </source>
</reference>
<dbReference type="Gene3D" id="3.20.170.10">
    <property type="entry name" value="ADP-ribosylation domain"/>
    <property type="match status" value="1"/>
</dbReference>
<dbReference type="SUPFAM" id="SSF56399">
    <property type="entry name" value="ADP-ribosylation"/>
    <property type="match status" value="1"/>
</dbReference>
<dbReference type="Proteomes" id="UP001596483">
    <property type="component" value="Unassembled WGS sequence"/>
</dbReference>
<dbReference type="EMBL" id="JBHTCT010000011">
    <property type="protein sequence ID" value="MFC7364546.1"/>
    <property type="molecule type" value="Genomic_DNA"/>
</dbReference>
<comment type="caution">
    <text evidence="1">The sequence shown here is derived from an EMBL/GenBank/DDBJ whole genome shotgun (WGS) entry which is preliminary data.</text>
</comment>
<dbReference type="RefSeq" id="WP_157297377.1">
    <property type="nucleotide sequence ID" value="NZ_JBHTCT010000011.1"/>
</dbReference>
<organism evidence="1 2">
    <name type="scientific">Bhargavaea changchunensis</name>
    <dbReference type="NCBI Taxonomy" id="2134037"/>
    <lineage>
        <taxon>Bacteria</taxon>
        <taxon>Bacillati</taxon>
        <taxon>Bacillota</taxon>
        <taxon>Bacilli</taxon>
        <taxon>Bacillales</taxon>
        <taxon>Caryophanaceae</taxon>
        <taxon>Bhargavaea</taxon>
    </lineage>
</organism>
<dbReference type="InterPro" id="IPR018840">
    <property type="entry name" value="DUF2441"/>
</dbReference>
<keyword evidence="2" id="KW-1185">Reference proteome</keyword>
<protein>
    <submittedName>
        <fullName evidence="1">DUF2441 domain-containing protein</fullName>
    </submittedName>
</protein>
<evidence type="ECO:0000313" key="1">
    <source>
        <dbReference type="EMBL" id="MFC7364546.1"/>
    </source>
</evidence>
<gene>
    <name evidence="1" type="ORF">ACFQQH_05320</name>
</gene>
<name>A0ABW2NBS3_9BACL</name>
<sequence>MKEVNGEVFYHINSKSNHNPYDLLRIGDKFKVGDKLNPFMKLYEDEAPPLELDRKVLFNAAVFYWHYTREITLEQIRLSINNELPSRFNSLWVTDYDRIQRWRQQFAKSEHQVLELSLTGQIFQCDAGWVEGNPIPLSTLRQKAGYYWSGEIVKPDSLEYLFEGEAEVIRIL</sequence>